<reference evidence="3 4" key="1">
    <citation type="journal article" date="2021" name="Comput. Struct. Biotechnol. J.">
        <title>De novo genome assembly of the potent medicinal plant Rehmannia glutinosa using nanopore technology.</title>
        <authorList>
            <person name="Ma L."/>
            <person name="Dong C."/>
            <person name="Song C."/>
            <person name="Wang X."/>
            <person name="Zheng X."/>
            <person name="Niu Y."/>
            <person name="Chen S."/>
            <person name="Feng W."/>
        </authorList>
    </citation>
    <scope>NUCLEOTIDE SEQUENCE [LARGE SCALE GENOMIC DNA]</scope>
    <source>
        <strain evidence="3">DH-2019</strain>
    </source>
</reference>
<dbReference type="InterPro" id="IPR056517">
    <property type="entry name" value="INTS7_HB"/>
</dbReference>
<evidence type="ECO:0000259" key="2">
    <source>
        <dbReference type="Pfam" id="PF24437"/>
    </source>
</evidence>
<dbReference type="Proteomes" id="UP001318860">
    <property type="component" value="Unassembled WGS sequence"/>
</dbReference>
<dbReference type="PANTHER" id="PTHR13322">
    <property type="entry name" value="C1ORF73 PROTEIN"/>
    <property type="match status" value="1"/>
</dbReference>
<dbReference type="Pfam" id="PF22966">
    <property type="entry name" value="INTS7_C_plants"/>
    <property type="match status" value="1"/>
</dbReference>
<organism evidence="3 4">
    <name type="scientific">Rehmannia glutinosa</name>
    <name type="common">Chinese foxglove</name>
    <dbReference type="NCBI Taxonomy" id="99300"/>
    <lineage>
        <taxon>Eukaryota</taxon>
        <taxon>Viridiplantae</taxon>
        <taxon>Streptophyta</taxon>
        <taxon>Embryophyta</taxon>
        <taxon>Tracheophyta</taxon>
        <taxon>Spermatophyta</taxon>
        <taxon>Magnoliopsida</taxon>
        <taxon>eudicotyledons</taxon>
        <taxon>Gunneridae</taxon>
        <taxon>Pentapetalae</taxon>
        <taxon>asterids</taxon>
        <taxon>lamiids</taxon>
        <taxon>Lamiales</taxon>
        <taxon>Orobanchaceae</taxon>
        <taxon>Rehmannieae</taxon>
        <taxon>Rehmannia</taxon>
    </lineage>
</organism>
<evidence type="ECO:0000313" key="4">
    <source>
        <dbReference type="Proteomes" id="UP001318860"/>
    </source>
</evidence>
<feature type="domain" description="Integrator complex subunit 7 helical bundle" evidence="2">
    <location>
        <begin position="687"/>
        <end position="860"/>
    </location>
</feature>
<dbReference type="InterPro" id="IPR033060">
    <property type="entry name" value="INTS7"/>
</dbReference>
<gene>
    <name evidence="3" type="ORF">DH2020_043754</name>
</gene>
<proteinExistence type="predicted"/>
<dbReference type="EMBL" id="JABTTQ020002709">
    <property type="protein sequence ID" value="KAK6122504.1"/>
    <property type="molecule type" value="Genomic_DNA"/>
</dbReference>
<dbReference type="PANTHER" id="PTHR13322:SF2">
    <property type="entry name" value="INTEGRATOR COMPLEX SUBUNIT 7"/>
    <property type="match status" value="1"/>
</dbReference>
<sequence length="1192" mass="133411">MISLPKNHLLSAVSNDMEKSPAACAMDWSIQLEKSLRSQKPGKSTEALEEIGKRLEWWTSESELSFAEFRMFGLIPGEDKLFLNAIFLRLADAFRLGNKQVKSGVVKLFLRMKRRKRDGEGILSKGKLENYLELLSRVKEAFYKGDVEDRALALRLFGCWANFAKDCADIRYILLSSLVSGDVLEMRGLNPKTQLGGFYKNQRYTGRMVYSVLNPIKHAGFEVFGLEMTATWNGALQLPLKSLEMKISGVSVENCVTKTPLGCLSELSDDFANVFLEILTTMVLSREISRDIKLAGLKLLLDSSEDDFSTLMLISLSRIASRWMLLIPTQIELLALFQTEERSLHMQATSLRCYHIVSARGVCSFPSTTGTVNKLFGILHRSELQPTLQLEALRVLHKILLFNLSIIPCTEIPELFLKLLAVVKNVLQSSTMSTRVLAVSVLADLSGKVLGRVDMVSGGTGCTLASHMISFVLDHILSLVKPNVAILQAHFAAELEVKCLLNTLFNLVEKHSYLHLLALNNICLFIDKLMKMLKTVMDTQKTGLSNHEMAKFDNHAKTLFESKLMLNVSKIIAACLQNLEEADAETSQVLDALKLQSQNVCHCSYFDSYTSVAYFLLLHFLSTFICMWHTSEKLMSLSRNSSLSYVDSILQPDKFTLDCAKKMLGTNTYWYLYKAGKTAACQGAWSTAAFIFEELITVVQSASCSCWLKSLAQFSTAEKQIQFNLLPDHGTSIFRCESSLGKGENTALSTNYCNFMENLQIACNTISSAQEILAASDTEHKFSFQRWFLTLRSNTLKTVVDMIKLQDTLLPCTTSQTLGPLLYSSTEVSCRMKKLAREFDLLLTSFMGLDRQSVTSVSALALSCSLMAFTAGFAFLVPNLHSSGNYRISEFGNSEEPFHALLIEDLFGRLRHIDCKTRKNLLVLLKSFSNYKGCFSRRFQNQNTCTSYEAVVLHKLTEYSVGEIFGLQNEANGVQQDGEAVSRILNNGLQLLLNIISKLMLVPFHTPHHFFRVRPAVSSEIIVMNEDGQMVDGSSILSGFHLSLNLSLQLKKKPASPPGPLNKAYCILNCKAHSQKTTKIGDGETQARLSWHDHEIDDMMDLNEKLLRYVTGSVQTHYNDHLMVNEYVCFELNERGQGFSTCLLDVSSFPVGSYRIKWHSGCIDSAGSYWSILPANSGPLFTIRDVNDFAKG</sequence>
<evidence type="ECO:0000259" key="1">
    <source>
        <dbReference type="Pfam" id="PF22966"/>
    </source>
</evidence>
<name>A0ABR0UJM9_REHGL</name>
<accession>A0ABR0UJM9</accession>
<keyword evidence="4" id="KW-1185">Reference proteome</keyword>
<feature type="domain" description="Integrator complex subunit 7-like C-terminal" evidence="1">
    <location>
        <begin position="1018"/>
        <end position="1184"/>
    </location>
</feature>
<protein>
    <submittedName>
        <fullName evidence="3">Uncharacterized protein</fullName>
    </submittedName>
</protein>
<evidence type="ECO:0000313" key="3">
    <source>
        <dbReference type="EMBL" id="KAK6122504.1"/>
    </source>
</evidence>
<dbReference type="Pfam" id="PF24437">
    <property type="entry name" value="INTS7_HB"/>
    <property type="match status" value="1"/>
</dbReference>
<comment type="caution">
    <text evidence="3">The sequence shown here is derived from an EMBL/GenBank/DDBJ whole genome shotgun (WGS) entry which is preliminary data.</text>
</comment>
<dbReference type="InterPro" id="IPR055195">
    <property type="entry name" value="INTS7_C_plant"/>
</dbReference>